<feature type="compositionally biased region" description="Polar residues" evidence="1">
    <location>
        <begin position="36"/>
        <end position="53"/>
    </location>
</feature>
<dbReference type="AlphaFoldDB" id="A0A3M3YGL8"/>
<evidence type="ECO:0000313" key="2">
    <source>
        <dbReference type="EMBL" id="RMO81632.1"/>
    </source>
</evidence>
<protein>
    <recommendedName>
        <fullName evidence="4">Nucleotidyltransferase</fullName>
    </recommendedName>
</protein>
<evidence type="ECO:0000313" key="3">
    <source>
        <dbReference type="Proteomes" id="UP000279372"/>
    </source>
</evidence>
<dbReference type="EMBL" id="RBQB01000311">
    <property type="protein sequence ID" value="RMO81632.1"/>
    <property type="molecule type" value="Genomic_DNA"/>
</dbReference>
<feature type="region of interest" description="Disordered" evidence="1">
    <location>
        <begin position="1"/>
        <end position="59"/>
    </location>
</feature>
<feature type="compositionally biased region" description="Basic and acidic residues" evidence="1">
    <location>
        <begin position="14"/>
        <end position="33"/>
    </location>
</feature>
<organism evidence="2 3">
    <name type="scientific">Pseudomonas syringae pv. philadelphi</name>
    <dbReference type="NCBI Taxonomy" id="251706"/>
    <lineage>
        <taxon>Bacteria</taxon>
        <taxon>Pseudomonadati</taxon>
        <taxon>Pseudomonadota</taxon>
        <taxon>Gammaproteobacteria</taxon>
        <taxon>Pseudomonadales</taxon>
        <taxon>Pseudomonadaceae</taxon>
        <taxon>Pseudomonas</taxon>
    </lineage>
</organism>
<gene>
    <name evidence="2" type="ORF">ALQ33_00075</name>
</gene>
<accession>A0A3M3YGL8</accession>
<proteinExistence type="predicted"/>
<reference evidence="2 3" key="1">
    <citation type="submission" date="2018-08" db="EMBL/GenBank/DDBJ databases">
        <title>Recombination of ecologically and evolutionarily significant loci maintains genetic cohesion in the Pseudomonas syringae species complex.</title>
        <authorList>
            <person name="Dillon M."/>
            <person name="Thakur S."/>
            <person name="Almeida R.N.D."/>
            <person name="Weir B.S."/>
            <person name="Guttman D.S."/>
        </authorList>
    </citation>
    <scope>NUCLEOTIDE SEQUENCE [LARGE SCALE GENOMIC DNA]</scope>
    <source>
        <strain evidence="2 3">ICMP 8902</strain>
    </source>
</reference>
<comment type="caution">
    <text evidence="2">The sequence shown here is derived from an EMBL/GenBank/DDBJ whole genome shotgun (WGS) entry which is preliminary data.</text>
</comment>
<evidence type="ECO:0000256" key="1">
    <source>
        <dbReference type="SAM" id="MobiDB-lite"/>
    </source>
</evidence>
<name>A0A3M3YGL8_9PSED</name>
<dbReference type="Proteomes" id="UP000279372">
    <property type="component" value="Unassembled WGS sequence"/>
</dbReference>
<sequence length="361" mass="40573">MKTRKQVSCFKNSTRGDRGMNKDVSRRLRDLKSRRWGNSNAIEMDSETASSKSISEKPESRSSGQWVRYALGVMREVNPNYTKNFMSEGERVKKQITHRISTDVQFEYQGSVPLNTHIQGASDIDILVLLGGYLTFDLHGYRACTTDYSSCAGLSGVAQLASLRKELELALKAAYPAADVDIKRDKAIALSGGSLSRKMDVVPSYWNDSAAYQISRNKKDRETRVYRKNTGDTVLNRPFLHMDKINQKDRRTCGGTKKIIRLLKSLKADSDNPAAILVSGYDIAGLVYHFEEALMSVPVCDELTLVAVAKQQLARIIESKLWSMGLTTPDGVRRIIDSEEKFKSIRLLWDEVNDLGKKLGY</sequence>
<evidence type="ECO:0008006" key="4">
    <source>
        <dbReference type="Google" id="ProtNLM"/>
    </source>
</evidence>